<dbReference type="PANTHER" id="PTHR30544">
    <property type="entry name" value="23S RRNA METHYLTRANSFERASE"/>
    <property type="match status" value="1"/>
</dbReference>
<reference evidence="14 15" key="1">
    <citation type="submission" date="2012-05" db="EMBL/GenBank/DDBJ databases">
        <title>Recombination and specialization in a pathogen metapopulation.</title>
        <authorList>
            <person name="Gardiner A."/>
            <person name="Kemen E."/>
            <person name="Schultz-Larsen T."/>
            <person name="MacLean D."/>
            <person name="Van Oosterhout C."/>
            <person name="Jones J.D.G."/>
        </authorList>
    </citation>
    <scope>NUCLEOTIDE SEQUENCE [LARGE SCALE GENOMIC DNA]</scope>
    <source>
        <strain evidence="14 15">Ac Nc2</strain>
    </source>
</reference>
<evidence type="ECO:0000256" key="5">
    <source>
        <dbReference type="ARBA" id="ARBA00022552"/>
    </source>
</evidence>
<dbReference type="PROSITE" id="PS51918">
    <property type="entry name" value="RADICAL_SAM"/>
    <property type="match status" value="1"/>
</dbReference>
<accession>A0A024GSD5</accession>
<name>A0A024GSD5_9STRA</name>
<dbReference type="GO" id="GO:0008173">
    <property type="term" value="F:RNA methyltransferase activity"/>
    <property type="evidence" value="ECO:0007669"/>
    <property type="project" value="InterPro"/>
</dbReference>
<dbReference type="InterPro" id="IPR007197">
    <property type="entry name" value="rSAM"/>
</dbReference>
<keyword evidence="12" id="KW-0812">Transmembrane</keyword>
<dbReference type="SUPFAM" id="SSF102114">
    <property type="entry name" value="Radical SAM enzymes"/>
    <property type="match status" value="1"/>
</dbReference>
<keyword evidence="9" id="KW-0479">Metal-binding</keyword>
<evidence type="ECO:0000256" key="12">
    <source>
        <dbReference type="SAM" id="Phobius"/>
    </source>
</evidence>
<dbReference type="FunFam" id="3.20.20.70:FF:000164">
    <property type="entry name" value="23S rRNA methyltransferase"/>
    <property type="match status" value="1"/>
</dbReference>
<evidence type="ECO:0000313" key="14">
    <source>
        <dbReference type="EMBL" id="CCI49276.1"/>
    </source>
</evidence>
<evidence type="ECO:0000256" key="8">
    <source>
        <dbReference type="ARBA" id="ARBA00022691"/>
    </source>
</evidence>
<dbReference type="EMBL" id="CAIX01000284">
    <property type="protein sequence ID" value="CCI49276.1"/>
    <property type="molecule type" value="Genomic_DNA"/>
</dbReference>
<proteinExistence type="predicted"/>
<dbReference type="Gene3D" id="3.20.20.70">
    <property type="entry name" value="Aldolase class I"/>
    <property type="match status" value="1"/>
</dbReference>
<feature type="transmembrane region" description="Helical" evidence="12">
    <location>
        <begin position="396"/>
        <end position="418"/>
    </location>
</feature>
<dbReference type="InterPro" id="IPR004383">
    <property type="entry name" value="rRNA_lsu_MTrfase_RlmN/Cfr"/>
</dbReference>
<keyword evidence="12" id="KW-0472">Membrane</keyword>
<evidence type="ECO:0000256" key="3">
    <source>
        <dbReference type="ARBA" id="ARBA00022485"/>
    </source>
</evidence>
<dbReference type="Proteomes" id="UP000053237">
    <property type="component" value="Unassembled WGS sequence"/>
</dbReference>
<keyword evidence="11" id="KW-0411">Iron-sulfur</keyword>
<evidence type="ECO:0000256" key="2">
    <source>
        <dbReference type="ARBA" id="ARBA00004496"/>
    </source>
</evidence>
<evidence type="ECO:0000256" key="9">
    <source>
        <dbReference type="ARBA" id="ARBA00022723"/>
    </source>
</evidence>
<protein>
    <recommendedName>
        <fullName evidence="13">Radical SAM core domain-containing protein</fullName>
    </recommendedName>
</protein>
<dbReference type="GO" id="GO:0051539">
    <property type="term" value="F:4 iron, 4 sulfur cluster binding"/>
    <property type="evidence" value="ECO:0007669"/>
    <property type="project" value="UniProtKB-KW"/>
</dbReference>
<comment type="subcellular location">
    <subcellularLocation>
        <location evidence="2">Cytoplasm</location>
    </subcellularLocation>
</comment>
<dbReference type="InterPro" id="IPR027492">
    <property type="entry name" value="RNA_MTrfase_RlmN"/>
</dbReference>
<comment type="cofactor">
    <cofactor evidence="1">
        <name>[4Fe-4S] cluster</name>
        <dbReference type="ChEBI" id="CHEBI:49883"/>
    </cofactor>
</comment>
<dbReference type="OrthoDB" id="204498at2759"/>
<keyword evidence="5" id="KW-0698">rRNA processing</keyword>
<evidence type="ECO:0000256" key="7">
    <source>
        <dbReference type="ARBA" id="ARBA00022679"/>
    </source>
</evidence>
<dbReference type="CDD" id="cd01335">
    <property type="entry name" value="Radical_SAM"/>
    <property type="match status" value="1"/>
</dbReference>
<dbReference type="GO" id="GO:0030488">
    <property type="term" value="P:tRNA methylation"/>
    <property type="evidence" value="ECO:0007669"/>
    <property type="project" value="InterPro"/>
</dbReference>
<dbReference type="AlphaFoldDB" id="A0A024GSD5"/>
<sequence>MVRKTRSLHPQPIFDQRLLPSFLNQNKFKSVHAQAIWRDLTNNINHNFHEIPNLPLRLQQSLHKKFTVFTLSLSENQTSKDGTIKLLFKTQDGHGVESVIMKHKGRNTLCVSSQVGCQMGCTFCATGTMGMIADLCSGEILEQLAFANTFAKIRNVVFMGMGEPLQNYEEVIAAIKAMTSVFGLAPKHITLSTVGIIHRIQQLNRDVPLVRLALSLHAPTQELRSRIVPSSKAFPLEKLMQAIDDYLASRDHRVVLVEYCMLKGINDSVETAHLLGKLLQDRSVHINLIPYNTTDVDAQFSSPSDQVIRVFQSVLRQEYNLKATVRENHGMDIEGACGQLALKTTSQQITSGKKGIAHDIEDLGFATHKAHNASKVGLVSPTKHDSIVSACEDLFFAYRLPLGIALIGASIVCFTVGASRSR</sequence>
<dbReference type="SFLD" id="SFLDS00029">
    <property type="entry name" value="Radical_SAM"/>
    <property type="match status" value="1"/>
</dbReference>
<dbReference type="Pfam" id="PF04055">
    <property type="entry name" value="Radical_SAM"/>
    <property type="match status" value="1"/>
</dbReference>
<evidence type="ECO:0000313" key="15">
    <source>
        <dbReference type="Proteomes" id="UP000053237"/>
    </source>
</evidence>
<dbReference type="STRING" id="65357.A0A024GSD5"/>
<dbReference type="SFLD" id="SFLDF00275">
    <property type="entry name" value="adenosine_C2_methyltransferase"/>
    <property type="match status" value="1"/>
</dbReference>
<dbReference type="InterPro" id="IPR013785">
    <property type="entry name" value="Aldolase_TIM"/>
</dbReference>
<keyword evidence="8" id="KW-0949">S-adenosyl-L-methionine</keyword>
<organism evidence="14 15">
    <name type="scientific">Albugo candida</name>
    <dbReference type="NCBI Taxonomy" id="65357"/>
    <lineage>
        <taxon>Eukaryota</taxon>
        <taxon>Sar</taxon>
        <taxon>Stramenopiles</taxon>
        <taxon>Oomycota</taxon>
        <taxon>Peronosporomycetes</taxon>
        <taxon>Albuginales</taxon>
        <taxon>Albuginaceae</taxon>
        <taxon>Albugo</taxon>
    </lineage>
</organism>
<dbReference type="PANTHER" id="PTHR30544:SF8">
    <property type="entry name" value="RADICAL SAM SUPERFAMILY PROTEIN"/>
    <property type="match status" value="1"/>
</dbReference>
<feature type="domain" description="Radical SAM core" evidence="13">
    <location>
        <begin position="103"/>
        <end position="332"/>
    </location>
</feature>
<dbReference type="GO" id="GO:0070475">
    <property type="term" value="P:rRNA base methylation"/>
    <property type="evidence" value="ECO:0007669"/>
    <property type="project" value="InterPro"/>
</dbReference>
<evidence type="ECO:0000256" key="1">
    <source>
        <dbReference type="ARBA" id="ARBA00001966"/>
    </source>
</evidence>
<evidence type="ECO:0000256" key="4">
    <source>
        <dbReference type="ARBA" id="ARBA00022490"/>
    </source>
</evidence>
<dbReference type="InParanoid" id="A0A024GSD5"/>
<evidence type="ECO:0000256" key="11">
    <source>
        <dbReference type="ARBA" id="ARBA00023014"/>
    </source>
</evidence>
<dbReference type="GO" id="GO:0046872">
    <property type="term" value="F:metal ion binding"/>
    <property type="evidence" value="ECO:0007669"/>
    <property type="project" value="UniProtKB-KW"/>
</dbReference>
<keyword evidence="6" id="KW-0489">Methyltransferase</keyword>
<dbReference type="GO" id="GO:0005737">
    <property type="term" value="C:cytoplasm"/>
    <property type="evidence" value="ECO:0007669"/>
    <property type="project" value="UniProtKB-SubCell"/>
</dbReference>
<gene>
    <name evidence="14" type="ORF">BN9_105580</name>
</gene>
<keyword evidence="15" id="KW-1185">Reference proteome</keyword>
<keyword evidence="3" id="KW-0004">4Fe-4S</keyword>
<dbReference type="InterPro" id="IPR040072">
    <property type="entry name" value="Methyltransferase_A"/>
</dbReference>
<keyword evidence="4" id="KW-0963">Cytoplasm</keyword>
<evidence type="ECO:0000256" key="10">
    <source>
        <dbReference type="ARBA" id="ARBA00023004"/>
    </source>
</evidence>
<dbReference type="InterPro" id="IPR058240">
    <property type="entry name" value="rSAM_sf"/>
</dbReference>
<dbReference type="NCBIfam" id="TIGR00048">
    <property type="entry name" value="rRNA_mod_RlmN"/>
    <property type="match status" value="1"/>
</dbReference>
<evidence type="ECO:0000256" key="6">
    <source>
        <dbReference type="ARBA" id="ARBA00022603"/>
    </source>
</evidence>
<keyword evidence="10" id="KW-0408">Iron</keyword>
<dbReference type="SFLD" id="SFLDG01062">
    <property type="entry name" value="methyltransferase_(Class_A)"/>
    <property type="match status" value="1"/>
</dbReference>
<dbReference type="FunCoup" id="A0A024GSD5">
    <property type="interactions" value="5"/>
</dbReference>
<comment type="caution">
    <text evidence="14">The sequence shown here is derived from an EMBL/GenBank/DDBJ whole genome shotgun (WGS) entry which is preliminary data.</text>
</comment>
<evidence type="ECO:0000259" key="13">
    <source>
        <dbReference type="PROSITE" id="PS51918"/>
    </source>
</evidence>
<keyword evidence="12" id="KW-1133">Transmembrane helix</keyword>
<keyword evidence="7" id="KW-0808">Transferase</keyword>